<reference evidence="1 2" key="1">
    <citation type="submission" date="2019-01" db="EMBL/GenBank/DDBJ databases">
        <authorList>
            <person name="Sayadi A."/>
        </authorList>
    </citation>
    <scope>NUCLEOTIDE SEQUENCE [LARGE SCALE GENOMIC DNA]</scope>
</reference>
<protein>
    <submittedName>
        <fullName evidence="1">Uncharacterized protein</fullName>
    </submittedName>
</protein>
<name>A0A653DP38_CALMS</name>
<dbReference type="Proteomes" id="UP000410492">
    <property type="component" value="Unassembled WGS sequence"/>
</dbReference>
<dbReference type="EMBL" id="CAACVG010013560">
    <property type="protein sequence ID" value="VEN61984.1"/>
    <property type="molecule type" value="Genomic_DNA"/>
</dbReference>
<dbReference type="AlphaFoldDB" id="A0A653DP38"/>
<gene>
    <name evidence="1" type="ORF">CALMAC_LOCUS19240</name>
</gene>
<evidence type="ECO:0000313" key="1">
    <source>
        <dbReference type="EMBL" id="VEN61984.1"/>
    </source>
</evidence>
<keyword evidence="2" id="KW-1185">Reference proteome</keyword>
<accession>A0A653DP38</accession>
<organism evidence="1 2">
    <name type="scientific">Callosobruchus maculatus</name>
    <name type="common">Southern cowpea weevil</name>
    <name type="synonym">Pulse bruchid</name>
    <dbReference type="NCBI Taxonomy" id="64391"/>
    <lineage>
        <taxon>Eukaryota</taxon>
        <taxon>Metazoa</taxon>
        <taxon>Ecdysozoa</taxon>
        <taxon>Arthropoda</taxon>
        <taxon>Hexapoda</taxon>
        <taxon>Insecta</taxon>
        <taxon>Pterygota</taxon>
        <taxon>Neoptera</taxon>
        <taxon>Endopterygota</taxon>
        <taxon>Coleoptera</taxon>
        <taxon>Polyphaga</taxon>
        <taxon>Cucujiformia</taxon>
        <taxon>Chrysomeloidea</taxon>
        <taxon>Chrysomelidae</taxon>
        <taxon>Bruchinae</taxon>
        <taxon>Bruchini</taxon>
        <taxon>Callosobruchus</taxon>
    </lineage>
</organism>
<proteinExistence type="predicted"/>
<sequence length="54" mass="6439">MHDPGNTVHVTGVPSLLWRYTLLPVRGYDEFHRHHDMDLHIPFRNQRSLTRCTD</sequence>
<evidence type="ECO:0000313" key="2">
    <source>
        <dbReference type="Proteomes" id="UP000410492"/>
    </source>
</evidence>